<gene>
    <name evidence="16" type="ORF">A2592_03310</name>
</gene>
<evidence type="ECO:0000256" key="2">
    <source>
        <dbReference type="ARBA" id="ARBA00002790"/>
    </source>
</evidence>
<evidence type="ECO:0000256" key="14">
    <source>
        <dbReference type="PIRSR" id="PIRSR006621-2"/>
    </source>
</evidence>
<evidence type="ECO:0000256" key="3">
    <source>
        <dbReference type="ARBA" id="ARBA00022555"/>
    </source>
</evidence>
<dbReference type="CDD" id="cd02801">
    <property type="entry name" value="DUS_like_FMN"/>
    <property type="match status" value="1"/>
</dbReference>
<dbReference type="EC" id="1.3.1.-" evidence="12"/>
<evidence type="ECO:0000256" key="5">
    <source>
        <dbReference type="ARBA" id="ARBA00022643"/>
    </source>
</evidence>
<proteinExistence type="inferred from homology"/>
<keyword evidence="7" id="KW-0521">NADP</keyword>
<evidence type="ECO:0000256" key="1">
    <source>
        <dbReference type="ARBA" id="ARBA00001917"/>
    </source>
</evidence>
<protein>
    <recommendedName>
        <fullName evidence="12">tRNA-dihydrouridine synthase</fullName>
        <ecNumber evidence="12">1.3.1.-</ecNumber>
    </recommendedName>
</protein>
<evidence type="ECO:0000256" key="4">
    <source>
        <dbReference type="ARBA" id="ARBA00022630"/>
    </source>
</evidence>
<dbReference type="GO" id="GO:0000049">
    <property type="term" value="F:tRNA binding"/>
    <property type="evidence" value="ECO:0007669"/>
    <property type="project" value="UniProtKB-KW"/>
</dbReference>
<dbReference type="InterPro" id="IPR024036">
    <property type="entry name" value="tRNA-dHydroUridine_Synthase_C"/>
</dbReference>
<dbReference type="Proteomes" id="UP000179230">
    <property type="component" value="Unassembled WGS sequence"/>
</dbReference>
<comment type="function">
    <text evidence="2 12">Catalyzes the synthesis of 5,6-dihydrouridine (D), a modified base found in the D-loop of most tRNAs, via the reduction of the C5-C6 double bond in target uridines.</text>
</comment>
<dbReference type="PIRSF" id="PIRSF006621">
    <property type="entry name" value="Dus"/>
    <property type="match status" value="1"/>
</dbReference>
<feature type="domain" description="DUS-like FMN-binding" evidence="15">
    <location>
        <begin position="3"/>
        <end position="349"/>
    </location>
</feature>
<dbReference type="Gene3D" id="3.20.20.70">
    <property type="entry name" value="Aldolase class I"/>
    <property type="match status" value="1"/>
</dbReference>
<keyword evidence="9 12" id="KW-0560">Oxidoreductase</keyword>
<dbReference type="GO" id="GO:0017150">
    <property type="term" value="F:tRNA dihydrouridine synthase activity"/>
    <property type="evidence" value="ECO:0007669"/>
    <property type="project" value="InterPro"/>
</dbReference>
<comment type="catalytic activity">
    <reaction evidence="10">
        <text>a 5,6-dihydrouridine in tRNA + NADP(+) = a uridine in tRNA + NADPH + H(+)</text>
        <dbReference type="Rhea" id="RHEA:23624"/>
        <dbReference type="Rhea" id="RHEA-COMP:13339"/>
        <dbReference type="Rhea" id="RHEA-COMP:13887"/>
        <dbReference type="ChEBI" id="CHEBI:15378"/>
        <dbReference type="ChEBI" id="CHEBI:57783"/>
        <dbReference type="ChEBI" id="CHEBI:58349"/>
        <dbReference type="ChEBI" id="CHEBI:65315"/>
        <dbReference type="ChEBI" id="CHEBI:74443"/>
    </reaction>
</comment>
<dbReference type="Pfam" id="PF01207">
    <property type="entry name" value="Dus"/>
    <property type="match status" value="1"/>
</dbReference>
<keyword evidence="14" id="KW-0547">Nucleotide-binding</keyword>
<feature type="binding site" evidence="14">
    <location>
        <position position="148"/>
    </location>
    <ligand>
        <name>FMN</name>
        <dbReference type="ChEBI" id="CHEBI:58210"/>
    </ligand>
</feature>
<evidence type="ECO:0000259" key="15">
    <source>
        <dbReference type="Pfam" id="PF01207"/>
    </source>
</evidence>
<dbReference type="PANTHER" id="PTHR11082:SF25">
    <property type="entry name" value="DUS-LIKE FMN-BINDING DOMAIN-CONTAINING PROTEIN"/>
    <property type="match status" value="1"/>
</dbReference>
<comment type="similarity">
    <text evidence="12">Belongs to the dus family.</text>
</comment>
<keyword evidence="4 12" id="KW-0285">Flavoprotein</keyword>
<keyword evidence="3" id="KW-0820">tRNA-binding</keyword>
<comment type="catalytic activity">
    <reaction evidence="11">
        <text>a 5,6-dihydrouridine in tRNA + NAD(+) = a uridine in tRNA + NADH + H(+)</text>
        <dbReference type="Rhea" id="RHEA:54452"/>
        <dbReference type="Rhea" id="RHEA-COMP:13339"/>
        <dbReference type="Rhea" id="RHEA-COMP:13887"/>
        <dbReference type="ChEBI" id="CHEBI:15378"/>
        <dbReference type="ChEBI" id="CHEBI:57540"/>
        <dbReference type="ChEBI" id="CHEBI:57945"/>
        <dbReference type="ChEBI" id="CHEBI:65315"/>
        <dbReference type="ChEBI" id="CHEBI:74443"/>
    </reaction>
</comment>
<evidence type="ECO:0000256" key="12">
    <source>
        <dbReference type="PIRNR" id="PIRNR006621"/>
    </source>
</evidence>
<dbReference type="InterPro" id="IPR013785">
    <property type="entry name" value="Aldolase_TIM"/>
</dbReference>
<keyword evidence="5 12" id="KW-0288">FMN</keyword>
<name>A0A1F6FPE9_9BACT</name>
<evidence type="ECO:0000256" key="8">
    <source>
        <dbReference type="ARBA" id="ARBA00022884"/>
    </source>
</evidence>
<keyword evidence="8" id="KW-0694">RNA-binding</keyword>
<dbReference type="InterPro" id="IPR001269">
    <property type="entry name" value="DUS_fam"/>
</dbReference>
<accession>A0A1F6FPE9</accession>
<evidence type="ECO:0000256" key="7">
    <source>
        <dbReference type="ARBA" id="ARBA00022857"/>
    </source>
</evidence>
<evidence type="ECO:0000256" key="11">
    <source>
        <dbReference type="ARBA" id="ARBA00048802"/>
    </source>
</evidence>
<sequence length="355" mass="39388">MVLAPMADVTDAAFRRMIAKYSAHERADGTVGGPDVMWTEFVAADGLIRATPEGKVKLMTDLIYSEEERPIIAQLFSSHPEYMEQAAALCLELGFDGVDINMGCPDKSIEKQGCGSAMIKTPELAAAVIRAAKRGAKSDEGGIPVSVKTRLGYNHDQVEEWIPAILAERPAALTVHARIRKDLSKVPARWERLIRIVELRNEISPQTRIIGNGDILSMEDAENKIRETGVDGAMVGRAMFGNPWFFHPNKRLPTKLTALPTHGVNRDTIIVNDTSDSEVEYVPLPERLRVLVEHSYLFTELLPHKNFAVMKKHYKAYVHGFPEAVELRTKLMEQNTPAEVEAVVHAFLANAPTSL</sequence>
<evidence type="ECO:0000256" key="13">
    <source>
        <dbReference type="PIRSR" id="PIRSR006621-1"/>
    </source>
</evidence>
<feature type="binding site" evidence="14">
    <location>
        <position position="74"/>
    </location>
    <ligand>
        <name>FMN</name>
        <dbReference type="ChEBI" id="CHEBI:58210"/>
    </ligand>
</feature>
<feature type="active site" description="Proton donor" evidence="13">
    <location>
        <position position="104"/>
    </location>
</feature>
<reference evidence="16 17" key="1">
    <citation type="journal article" date="2016" name="Nat. Commun.">
        <title>Thousands of microbial genomes shed light on interconnected biogeochemical processes in an aquifer system.</title>
        <authorList>
            <person name="Anantharaman K."/>
            <person name="Brown C.T."/>
            <person name="Hug L.A."/>
            <person name="Sharon I."/>
            <person name="Castelle C.J."/>
            <person name="Probst A.J."/>
            <person name="Thomas B.C."/>
            <person name="Singh A."/>
            <person name="Wilkins M.J."/>
            <person name="Karaoz U."/>
            <person name="Brodie E.L."/>
            <person name="Williams K.H."/>
            <person name="Hubbard S.S."/>
            <person name="Banfield J.F."/>
        </authorList>
    </citation>
    <scope>NUCLEOTIDE SEQUENCE [LARGE SCALE GENOMIC DNA]</scope>
</reference>
<evidence type="ECO:0000256" key="10">
    <source>
        <dbReference type="ARBA" id="ARBA00048205"/>
    </source>
</evidence>
<comment type="caution">
    <text evidence="16">The sequence shown here is derived from an EMBL/GenBank/DDBJ whole genome shotgun (WGS) entry which is preliminary data.</text>
</comment>
<dbReference type="InterPro" id="IPR035587">
    <property type="entry name" value="DUS-like_FMN-bd"/>
</dbReference>
<dbReference type="InterPro" id="IPR018517">
    <property type="entry name" value="tRNA_hU_synthase_CS"/>
</dbReference>
<evidence type="ECO:0000313" key="17">
    <source>
        <dbReference type="Proteomes" id="UP000179230"/>
    </source>
</evidence>
<dbReference type="Gene3D" id="1.10.1200.80">
    <property type="entry name" value="Putative flavin oxidoreducatase, domain 2"/>
    <property type="match status" value="1"/>
</dbReference>
<dbReference type="EMBL" id="MFMT01000042">
    <property type="protein sequence ID" value="OGG87725.1"/>
    <property type="molecule type" value="Genomic_DNA"/>
</dbReference>
<comment type="cofactor">
    <cofactor evidence="1 12 14">
        <name>FMN</name>
        <dbReference type="ChEBI" id="CHEBI:58210"/>
    </cofactor>
</comment>
<dbReference type="PANTHER" id="PTHR11082">
    <property type="entry name" value="TRNA-DIHYDROURIDINE SYNTHASE"/>
    <property type="match status" value="1"/>
</dbReference>
<keyword evidence="6 12" id="KW-0819">tRNA processing</keyword>
<feature type="binding site" evidence="14">
    <location>
        <position position="176"/>
    </location>
    <ligand>
        <name>FMN</name>
        <dbReference type="ChEBI" id="CHEBI:58210"/>
    </ligand>
</feature>
<evidence type="ECO:0000256" key="9">
    <source>
        <dbReference type="ARBA" id="ARBA00023002"/>
    </source>
</evidence>
<dbReference type="AlphaFoldDB" id="A0A1F6FPE9"/>
<feature type="binding site" evidence="14">
    <location>
        <begin position="236"/>
        <end position="237"/>
    </location>
    <ligand>
        <name>FMN</name>
        <dbReference type="ChEBI" id="CHEBI:58210"/>
    </ligand>
</feature>
<feature type="binding site" evidence="14">
    <location>
        <begin position="5"/>
        <end position="7"/>
    </location>
    <ligand>
        <name>FMN</name>
        <dbReference type="ChEBI" id="CHEBI:58210"/>
    </ligand>
</feature>
<dbReference type="PROSITE" id="PS01136">
    <property type="entry name" value="UPF0034"/>
    <property type="match status" value="1"/>
</dbReference>
<dbReference type="SUPFAM" id="SSF51395">
    <property type="entry name" value="FMN-linked oxidoreductases"/>
    <property type="match status" value="1"/>
</dbReference>
<evidence type="ECO:0000256" key="6">
    <source>
        <dbReference type="ARBA" id="ARBA00022694"/>
    </source>
</evidence>
<organism evidence="16 17">
    <name type="scientific">Candidatus Kaiserbacteria bacterium RIFOXYD1_FULL_42_15</name>
    <dbReference type="NCBI Taxonomy" id="1798532"/>
    <lineage>
        <taxon>Bacteria</taxon>
        <taxon>Candidatus Kaiseribacteriota</taxon>
    </lineage>
</organism>
<dbReference type="GO" id="GO:0050660">
    <property type="term" value="F:flavin adenine dinucleotide binding"/>
    <property type="evidence" value="ECO:0007669"/>
    <property type="project" value="InterPro"/>
</dbReference>
<evidence type="ECO:0000313" key="16">
    <source>
        <dbReference type="EMBL" id="OGG87725.1"/>
    </source>
</evidence>